<dbReference type="PANTHER" id="PTHR31014:SF0">
    <property type="entry name" value="MITOCHONDRIAL TRANSLATION SYSTEM COMPONENT PET127-RELATED"/>
    <property type="match status" value="1"/>
</dbReference>
<organism evidence="1 2">
    <name type="scientific">Paraglomus brasilianum</name>
    <dbReference type="NCBI Taxonomy" id="144538"/>
    <lineage>
        <taxon>Eukaryota</taxon>
        <taxon>Fungi</taxon>
        <taxon>Fungi incertae sedis</taxon>
        <taxon>Mucoromycota</taxon>
        <taxon>Glomeromycotina</taxon>
        <taxon>Glomeromycetes</taxon>
        <taxon>Paraglomerales</taxon>
        <taxon>Paraglomeraceae</taxon>
        <taxon>Paraglomus</taxon>
    </lineage>
</organism>
<dbReference type="InterPro" id="IPR013943">
    <property type="entry name" value="Pet127"/>
</dbReference>
<accession>A0A9N9G8L5</accession>
<dbReference type="Pfam" id="PF08634">
    <property type="entry name" value="Pet127"/>
    <property type="match status" value="1"/>
</dbReference>
<dbReference type="GO" id="GO:0005740">
    <property type="term" value="C:mitochondrial envelope"/>
    <property type="evidence" value="ECO:0007669"/>
    <property type="project" value="TreeGrafter"/>
</dbReference>
<dbReference type="PANTHER" id="PTHR31014">
    <property type="entry name" value="MITOCHONDRIAL TRANSLATION SYSTEM COMPONENT PET127-RELATED"/>
    <property type="match status" value="1"/>
</dbReference>
<evidence type="ECO:0000313" key="2">
    <source>
        <dbReference type="Proteomes" id="UP000789739"/>
    </source>
</evidence>
<proteinExistence type="predicted"/>
<dbReference type="OrthoDB" id="10249045at2759"/>
<dbReference type="Proteomes" id="UP000789739">
    <property type="component" value="Unassembled WGS sequence"/>
</dbReference>
<sequence>MRTGRLTDKIMNGRMAHVIEAKRHAFNTIIAKDIQIQNIPAPEQVPISTLAHGLDRVLFNPGVHYLQDPRSRVFNFDPFLRDICPPREFDFDALGIPYILPSKDKNLQDLAKKTSSKYCGSTSSMTGVLSHVYFLISSWKPVNISTLSSAFAKESVSYTSTAKSPTTIFLRHRDGIYSVEVDKSLDVENILKDFGRELEFFYTVPPGVFNQYRKANDLLLRAQIDCHDPRLPNKTFDIKTRAAIAVRMDFGNYQLNAGYQIKTSHGLYESFEREYYDMMRSAFLKYSLQVRIGQMDGVFVAFHNTARTFGFQYIPLEEMDRCLFGNSSMGEQSFLISLKLLNEIFDTATNKFPNKTLRMTFENNRKAPLMSVYIEVCEDDPQAEQATPLPPGPDTIAKYHVGCYSIINHMPTFNPVNLRKSDHWRLRYYISRREMIPTLIKNEMKRAAVKQLKAWGALKETQGEEPDLDHFQKILRKMSEKGFREMAREVDKDHILWVPMGNTGNGQSNMYNRDETK</sequence>
<comment type="caution">
    <text evidence="1">The sequence shown here is derived from an EMBL/GenBank/DDBJ whole genome shotgun (WGS) entry which is preliminary data.</text>
</comment>
<protein>
    <submittedName>
        <fullName evidence="1">8966_t:CDS:1</fullName>
    </submittedName>
</protein>
<dbReference type="EMBL" id="CAJVPI010001015">
    <property type="protein sequence ID" value="CAG8589061.1"/>
    <property type="molecule type" value="Genomic_DNA"/>
</dbReference>
<keyword evidence="2" id="KW-1185">Reference proteome</keyword>
<name>A0A9N9G8L5_9GLOM</name>
<dbReference type="AlphaFoldDB" id="A0A9N9G8L5"/>
<gene>
    <name evidence="1" type="ORF">PBRASI_LOCUS7027</name>
</gene>
<evidence type="ECO:0000313" key="1">
    <source>
        <dbReference type="EMBL" id="CAG8589061.1"/>
    </source>
</evidence>
<reference evidence="1" key="1">
    <citation type="submission" date="2021-06" db="EMBL/GenBank/DDBJ databases">
        <authorList>
            <person name="Kallberg Y."/>
            <person name="Tangrot J."/>
            <person name="Rosling A."/>
        </authorList>
    </citation>
    <scope>NUCLEOTIDE SEQUENCE</scope>
    <source>
        <strain evidence="1">BR232B</strain>
    </source>
</reference>
<dbReference type="GO" id="GO:0000964">
    <property type="term" value="P:mitochondrial RNA 5'-end processing"/>
    <property type="evidence" value="ECO:0007669"/>
    <property type="project" value="TreeGrafter"/>
</dbReference>